<evidence type="ECO:0000256" key="7">
    <source>
        <dbReference type="ARBA" id="ARBA00023201"/>
    </source>
</evidence>
<feature type="domain" description="NqrA second alpha/beta" evidence="10">
    <location>
        <begin position="87"/>
        <end position="231"/>
    </location>
</feature>
<comment type="caution">
    <text evidence="11">The sequence shown here is derived from an EMBL/GenBank/DDBJ whole genome shotgun (WGS) entry which is preliminary data.</text>
</comment>
<evidence type="ECO:0000256" key="4">
    <source>
        <dbReference type="ARBA" id="ARBA00023053"/>
    </source>
</evidence>
<keyword evidence="12" id="KW-1185">Reference proteome</keyword>
<dbReference type="PANTHER" id="PTHR37839:SF1">
    <property type="entry name" value="NA(+)-TRANSLOCATING NADH-QUINONE REDUCTASE SUBUNIT A"/>
    <property type="match status" value="1"/>
</dbReference>
<dbReference type="Proteomes" id="UP000244069">
    <property type="component" value="Unassembled WGS sequence"/>
</dbReference>
<feature type="domain" description="Na(+)-translocating NADH-quinone reductase subunit A C-terminal" evidence="9">
    <location>
        <begin position="239"/>
        <end position="285"/>
    </location>
</feature>
<evidence type="ECO:0000256" key="3">
    <source>
        <dbReference type="ARBA" id="ARBA00023027"/>
    </source>
</evidence>
<keyword evidence="7" id="KW-0739">Sodium transport</keyword>
<evidence type="ECO:0000256" key="5">
    <source>
        <dbReference type="ARBA" id="ARBA00023065"/>
    </source>
</evidence>
<evidence type="ECO:0000259" key="10">
    <source>
        <dbReference type="Pfam" id="PF24836"/>
    </source>
</evidence>
<dbReference type="InterPro" id="IPR022615">
    <property type="entry name" value="NqrA_C_domain"/>
</dbReference>
<evidence type="ECO:0000256" key="1">
    <source>
        <dbReference type="ARBA" id="ARBA00022448"/>
    </source>
</evidence>
<feature type="domain" description="NqrA N-terminal barrel-sandwich hybrid" evidence="8">
    <location>
        <begin position="10"/>
        <end position="68"/>
    </location>
</feature>
<keyword evidence="1" id="KW-0813">Transport</keyword>
<name>A0A2T6ANN9_9RHOB</name>
<keyword evidence="6 11" id="KW-0830">Ubiquinone</keyword>
<evidence type="ECO:0000256" key="2">
    <source>
        <dbReference type="ARBA" id="ARBA00022967"/>
    </source>
</evidence>
<evidence type="ECO:0000256" key="6">
    <source>
        <dbReference type="ARBA" id="ARBA00023075"/>
    </source>
</evidence>
<dbReference type="PANTHER" id="PTHR37839">
    <property type="entry name" value="NA(+)-TRANSLOCATING NADH-QUINONE REDUCTASE SUBUNIT A"/>
    <property type="match status" value="1"/>
</dbReference>
<keyword evidence="5" id="KW-0406">Ion transport</keyword>
<keyword evidence="3" id="KW-0520">NAD</keyword>
<dbReference type="GO" id="GO:0006814">
    <property type="term" value="P:sodium ion transport"/>
    <property type="evidence" value="ECO:0007669"/>
    <property type="project" value="UniProtKB-KW"/>
</dbReference>
<dbReference type="GO" id="GO:0016655">
    <property type="term" value="F:oxidoreductase activity, acting on NAD(P)H, quinone or similar compound as acceptor"/>
    <property type="evidence" value="ECO:0007669"/>
    <property type="project" value="InterPro"/>
</dbReference>
<keyword evidence="2" id="KW-1278">Translocase</keyword>
<evidence type="ECO:0000313" key="11">
    <source>
        <dbReference type="EMBL" id="PTX45400.1"/>
    </source>
</evidence>
<reference evidence="11 12" key="1">
    <citation type="submission" date="2018-04" db="EMBL/GenBank/DDBJ databases">
        <title>Genomic Encyclopedia of Archaeal and Bacterial Type Strains, Phase II (KMG-II): from individual species to whole genera.</title>
        <authorList>
            <person name="Goeker M."/>
        </authorList>
    </citation>
    <scope>NUCLEOTIDE SEQUENCE [LARGE SCALE GENOMIC DNA]</scope>
    <source>
        <strain evidence="11 12">DSM 29329</strain>
    </source>
</reference>
<dbReference type="InterPro" id="IPR008703">
    <property type="entry name" value="NqrA"/>
</dbReference>
<evidence type="ECO:0000259" key="9">
    <source>
        <dbReference type="Pfam" id="PF11973"/>
    </source>
</evidence>
<sequence length="397" mass="42176">MITEEAGLTGPAHGELRVTPLVEEGAQVAHGAPVACLRHAPEICLTAPMAATVGAIRLGPGRRMGEIVFFRESGGGRHEHALDGALSEASLRRLMQGAGLWPLLQRRPFGNMPAPGERPAAIFVMGSDTRPFAPDPEVALNGSERVFGEGLDALCHLTDGPVIVCHSRAELPLGTKRAHEQVKTLRCGPRHPQGLAGMRIHSAFPAELDAPVWDIHAEDVAAIGALLETGLVPETRLIHVAGSALRESRFVRTQPGADLRGLTYGEVLPGPHMLMTGSPLDGREAHWLGTRDRQVTVMPRGPRRRGRHWFIEALTGSAMPRPIIPTSALTHAFGGGLPAAPLARALAAGDDETAMKLGALSLLEEDVALADYVLGGHGTLAGALRRMLDRTETEFAA</sequence>
<accession>A0A2T6ANN9</accession>
<organism evidence="11 12">
    <name type="scientific">Allosediminivita pacifica</name>
    <dbReference type="NCBI Taxonomy" id="1267769"/>
    <lineage>
        <taxon>Bacteria</taxon>
        <taxon>Pseudomonadati</taxon>
        <taxon>Pseudomonadota</taxon>
        <taxon>Alphaproteobacteria</taxon>
        <taxon>Rhodobacterales</taxon>
        <taxon>Paracoccaceae</taxon>
        <taxon>Allosediminivita</taxon>
    </lineage>
</organism>
<keyword evidence="4" id="KW-0915">Sodium</keyword>
<evidence type="ECO:0000259" key="8">
    <source>
        <dbReference type="Pfam" id="PF05896"/>
    </source>
</evidence>
<dbReference type="InterPro" id="IPR056147">
    <property type="entry name" value="NQRA_N"/>
</dbReference>
<proteinExistence type="predicted"/>
<dbReference type="Pfam" id="PF24836">
    <property type="entry name" value="NQRA_2nd"/>
    <property type="match status" value="1"/>
</dbReference>
<protein>
    <submittedName>
        <fullName evidence="11">Na(+)-translocating NADH:ubiquinone oxidoreductase A subunit</fullName>
    </submittedName>
</protein>
<evidence type="ECO:0000313" key="12">
    <source>
        <dbReference type="Proteomes" id="UP000244069"/>
    </source>
</evidence>
<dbReference type="Pfam" id="PF05896">
    <property type="entry name" value="NQRA_N"/>
    <property type="match status" value="1"/>
</dbReference>
<dbReference type="AlphaFoldDB" id="A0A2T6ANN9"/>
<dbReference type="EMBL" id="QBKN01000022">
    <property type="protein sequence ID" value="PTX45400.1"/>
    <property type="molecule type" value="Genomic_DNA"/>
</dbReference>
<gene>
    <name evidence="11" type="ORF">C8N44_12255</name>
</gene>
<dbReference type="Pfam" id="PF11973">
    <property type="entry name" value="NQRA_SLBB"/>
    <property type="match status" value="1"/>
</dbReference>
<dbReference type="InterPro" id="IPR056148">
    <property type="entry name" value="NQRA_2nd"/>
</dbReference>